<dbReference type="SUPFAM" id="SSF51604">
    <property type="entry name" value="Enolase C-terminal domain-like"/>
    <property type="match status" value="1"/>
</dbReference>
<dbReference type="Gene3D" id="3.30.390.10">
    <property type="entry name" value="Enolase-like, N-terminal domain"/>
    <property type="match status" value="1"/>
</dbReference>
<dbReference type="InterPro" id="IPR018110">
    <property type="entry name" value="Mandel_Rmase/mucon_lact_enz_CS"/>
</dbReference>
<dbReference type="GO" id="GO:0009063">
    <property type="term" value="P:amino acid catabolic process"/>
    <property type="evidence" value="ECO:0007669"/>
    <property type="project" value="InterPro"/>
</dbReference>
<feature type="domain" description="Mandelate racemase/muconate lactonizing enzyme C-terminal" evidence="3">
    <location>
        <begin position="142"/>
        <end position="239"/>
    </location>
</feature>
<sequence length="368" mass="39280">MQVTLHRTQLHYRDGLTLHTASSGSVAALDALYLRIGQDRLSGVGEVRINIAYLNGLAPYEVISEATAVLPTVDWTIGPERLINSFSDWSAPFSAPLRMLVDCALHDLCSKRAGVSVARWLGAEAASRATWPTNQTLFWSNDQTMLARAGSYVARGFKDLKLRVGIGSFDNDLQRIDLLRTHFGPGVKIAVDANGQWPMDMAQEYLNALAKRAVAYVEQPVAAGDWDAIERLAQSSQLPIMLDESVQSDADVGRICALGGAKLAAHLKLVKLGGIAATVAAARRLAVAGVPFMIGQMNEGGAATAAALHVACATRPGWAELYGADGLHDDPVSGLVYEHGAASSTHAPGLGVTLDTFLTQRIQTILEN</sequence>
<dbReference type="PATRIC" id="fig|908627.4.peg.3580"/>
<dbReference type="Pfam" id="PF13378">
    <property type="entry name" value="MR_MLE_C"/>
    <property type="match status" value="1"/>
</dbReference>
<accession>A0A0J1CXX1</accession>
<comment type="caution">
    <text evidence="4">The sequence shown here is derived from an EMBL/GenBank/DDBJ whole genome shotgun (WGS) entry which is preliminary data.</text>
</comment>
<dbReference type="SMART" id="SM00922">
    <property type="entry name" value="MR_MLE"/>
    <property type="match status" value="1"/>
</dbReference>
<dbReference type="Gene3D" id="3.20.20.120">
    <property type="entry name" value="Enolase-like C-terminal domain"/>
    <property type="match status" value="1"/>
</dbReference>
<evidence type="ECO:0000256" key="1">
    <source>
        <dbReference type="ARBA" id="ARBA00008031"/>
    </source>
</evidence>
<proteinExistence type="inferred from homology"/>
<dbReference type="Proteomes" id="UP000035963">
    <property type="component" value="Unassembled WGS sequence"/>
</dbReference>
<keyword evidence="5" id="KW-1185">Reference proteome</keyword>
<comment type="similarity">
    <text evidence="1">Belongs to the mandelate racemase/muconate lactonizing enzyme family.</text>
</comment>
<gene>
    <name evidence="4" type="ORF">EOS_16035</name>
</gene>
<dbReference type="RefSeq" id="WP_047847653.1">
    <property type="nucleotide sequence ID" value="NZ_AEJF01000102.1"/>
</dbReference>
<dbReference type="InterPro" id="IPR013342">
    <property type="entry name" value="Mandelate_racemase_C"/>
</dbReference>
<dbReference type="InterPro" id="IPR029017">
    <property type="entry name" value="Enolase-like_N"/>
</dbReference>
<evidence type="ECO:0000313" key="5">
    <source>
        <dbReference type="Proteomes" id="UP000035963"/>
    </source>
</evidence>
<dbReference type="InterPro" id="IPR029065">
    <property type="entry name" value="Enolase_C-like"/>
</dbReference>
<dbReference type="InterPro" id="IPR036849">
    <property type="entry name" value="Enolase-like_C_sf"/>
</dbReference>
<dbReference type="GO" id="GO:0046872">
    <property type="term" value="F:metal ion binding"/>
    <property type="evidence" value="ECO:0007669"/>
    <property type="project" value="UniProtKB-KW"/>
</dbReference>
<dbReference type="SUPFAM" id="SSF54826">
    <property type="entry name" value="Enolase N-terminal domain-like"/>
    <property type="match status" value="1"/>
</dbReference>
<dbReference type="SFLD" id="SFLDS00001">
    <property type="entry name" value="Enolase"/>
    <property type="match status" value="1"/>
</dbReference>
<dbReference type="InterPro" id="IPR034593">
    <property type="entry name" value="DgoD-like"/>
</dbReference>
<dbReference type="PANTHER" id="PTHR48080:SF3">
    <property type="entry name" value="ENOLASE SUPERFAMILY MEMBER DDB_G0284701"/>
    <property type="match status" value="1"/>
</dbReference>
<keyword evidence="2" id="KW-0479">Metal-binding</keyword>
<dbReference type="EMBL" id="AEJF01000102">
    <property type="protein sequence ID" value="KLU25196.1"/>
    <property type="molecule type" value="Genomic_DNA"/>
</dbReference>
<evidence type="ECO:0000313" key="4">
    <source>
        <dbReference type="EMBL" id="KLU25196.1"/>
    </source>
</evidence>
<evidence type="ECO:0000259" key="3">
    <source>
        <dbReference type="SMART" id="SM00922"/>
    </source>
</evidence>
<reference evidence="4 5" key="1">
    <citation type="journal article" date="2015" name="Genome Announc.">
        <title>Draft Genome Sequence of Burkholderia sp. Strain PML1(12), an Ectomycorrhizosphere-Inhabiting Bacterium with Effective Mineral-Weathering Ability.</title>
        <authorList>
            <person name="Uroz S."/>
            <person name="Oger P."/>
        </authorList>
    </citation>
    <scope>NUCLEOTIDE SEQUENCE [LARGE SCALE GENOMIC DNA]</scope>
    <source>
        <strain evidence="5">PML1(12)</strain>
    </source>
</reference>
<name>A0A0J1CXX1_9BURK</name>
<protein>
    <submittedName>
        <fullName evidence="4">Mandelate racemase</fullName>
    </submittedName>
</protein>
<dbReference type="PANTHER" id="PTHR48080">
    <property type="entry name" value="D-GALACTONATE DEHYDRATASE-RELATED"/>
    <property type="match status" value="1"/>
</dbReference>
<evidence type="ECO:0000256" key="2">
    <source>
        <dbReference type="ARBA" id="ARBA00022723"/>
    </source>
</evidence>
<dbReference type="PROSITE" id="PS00909">
    <property type="entry name" value="MR_MLE_2"/>
    <property type="match status" value="1"/>
</dbReference>
<dbReference type="AlphaFoldDB" id="A0A0J1CXX1"/>
<organism evidence="4 5">
    <name type="scientific">Caballeronia mineralivorans PML1(12)</name>
    <dbReference type="NCBI Taxonomy" id="908627"/>
    <lineage>
        <taxon>Bacteria</taxon>
        <taxon>Pseudomonadati</taxon>
        <taxon>Pseudomonadota</taxon>
        <taxon>Betaproteobacteria</taxon>
        <taxon>Burkholderiales</taxon>
        <taxon>Burkholderiaceae</taxon>
        <taxon>Caballeronia</taxon>
    </lineage>
</organism>
<dbReference type="OrthoDB" id="8609034at2"/>